<dbReference type="InterPro" id="IPR049150">
    <property type="entry name" value="EFR3_HEAT-like_rpt"/>
</dbReference>
<dbReference type="FunFam" id="4.10.260.10:FF:000003">
    <property type="entry name" value="G-protein complex gamma subunit Ste18/GpgA"/>
    <property type="match status" value="1"/>
</dbReference>
<evidence type="ECO:0000256" key="5">
    <source>
        <dbReference type="ARBA" id="ARBA00016111"/>
    </source>
</evidence>
<dbReference type="Gene3D" id="4.10.260.10">
    <property type="entry name" value="Transducin (heterotrimeric G protein), gamma chain"/>
    <property type="match status" value="1"/>
</dbReference>
<dbReference type="InterPro" id="IPR039786">
    <property type="entry name" value="EFR3"/>
</dbReference>
<reference evidence="15" key="1">
    <citation type="submission" date="2022-07" db="EMBL/GenBank/DDBJ databases">
        <title>Phylogenomic reconstructions and comparative analyses of Kickxellomycotina fungi.</title>
        <authorList>
            <person name="Reynolds N.K."/>
            <person name="Stajich J.E."/>
            <person name="Barry K."/>
            <person name="Grigoriev I.V."/>
            <person name="Crous P."/>
            <person name="Smith M.E."/>
        </authorList>
    </citation>
    <scope>NUCLEOTIDE SEQUENCE</scope>
    <source>
        <strain evidence="15">CBS 109367</strain>
    </source>
</reference>
<comment type="caution">
    <text evidence="15">The sequence shown here is derived from an EMBL/GenBank/DDBJ whole genome shotgun (WGS) entry which is preliminary data.</text>
</comment>
<dbReference type="Proteomes" id="UP001151516">
    <property type="component" value="Unassembled WGS sequence"/>
</dbReference>
<dbReference type="Pfam" id="PF00631">
    <property type="entry name" value="G-gamma"/>
    <property type="match status" value="1"/>
</dbReference>
<sequence>MSEHKLRKIIEHNNRLKEQLELPRIPVSQASEALISYTQSTKDYLLPSIWGPPPHDPFASQAGGGCGCSQQHHPVSQTRSVSGLALPQTPSTRQHTADPKRVVRAVLGCLLYPCLVFCEPHLSTSAHPPADCILFHPLFRRYVKHATLVEHCFPPEKSAETVVPNSNELSYLVYYAQSKPAKLAKVGAYLSKRAAKDVQRRRRSEVYVALRIYDALLSACARDLNFFAKDVLGTLDVVLSADDIGFTEAATQTFALFCRCHTGLTLAIDKDLSALYSRLITVFAAHAQASFTGQQVATKNIDFGLRAIQAIAESQATYASDTCYELPRIVKAVLSRIASAPASMFPAPVSSDQPTSAINQDAEASLDDEQLGHCAWRCLETLVRRSHGQHSRAIVAEIFKYLDSVQLWQPVDLCVYVVTSVIGQLQSQDQNMVIVETLALLADGTLSSHASMGDSKEHAVALAQSSSSTKVASRRACIIRILENLFCQPYILVGISVMEALGVLVAFLLQFVEDEPLLKPDHSLFAATLAAVSTTTEIGDTASAAQSKTLDKAGPVSDHYHLLAAIGGLAKHQYYSDQLGDMAGYLVSQLRLDVPVVGNVDQGYERQIWLLQALSIILHNSYGGRLGLRPTSTLPLEAFASLFTLITHDRTDLSAQAADCIIDILRHNQRGGSAAESTWVSLQRLELDVPLCQKLGGSLWHSHKRGLAHRSAGYAAAAAILRELLTPPCTASVQHALALVDEYSPEHCDAAWVTFLAMIWSHVARAHANSRLEAHVQESIDEAKRTGCWDSVVESVCLNSTRVATIYTKDVQGSESPAGAKLVADRLSSSAVIPLLGARLYSSQSEVAAKLRRSDSGSVDRALFGAGDHDVGVLSPPKAIDQIKHARARVSVDWETQGRRDSTTVPQISIGHLRAALRDGLAMYSSDRADSTDHSDYAANGNGAHQSETPVSEPQQPHALAAASGRMDAYGHPVSSEVCDLLDSIDVSELALSAANGIRAEARNSPNISTPVVGHFD</sequence>
<evidence type="ECO:0000256" key="10">
    <source>
        <dbReference type="ARBA" id="ARBA00023288"/>
    </source>
</evidence>
<dbReference type="GO" id="GO:0016020">
    <property type="term" value="C:membrane"/>
    <property type="evidence" value="ECO:0007669"/>
    <property type="project" value="UniProtKB-SubCell"/>
</dbReference>
<comment type="similarity">
    <text evidence="2">Belongs to the G protein gamma family.</text>
</comment>
<dbReference type="InterPro" id="IPR036284">
    <property type="entry name" value="GGL_sf"/>
</dbReference>
<evidence type="ECO:0000256" key="9">
    <source>
        <dbReference type="ARBA" id="ARBA00023224"/>
    </source>
</evidence>
<evidence type="ECO:0000256" key="11">
    <source>
        <dbReference type="ARBA" id="ARBA00023289"/>
    </source>
</evidence>
<comment type="similarity">
    <text evidence="3">Belongs to the EFR3 family.</text>
</comment>
<evidence type="ECO:0000256" key="3">
    <source>
        <dbReference type="ARBA" id="ARBA00010216"/>
    </source>
</evidence>
<evidence type="ECO:0000256" key="8">
    <source>
        <dbReference type="ARBA" id="ARBA00023139"/>
    </source>
</evidence>
<evidence type="ECO:0000256" key="6">
    <source>
        <dbReference type="ARBA" id="ARBA00022481"/>
    </source>
</evidence>
<keyword evidence="10" id="KW-0449">Lipoprotein</keyword>
<organism evidence="15 16">
    <name type="scientific">Coemansia spiralis</name>
    <dbReference type="NCBI Taxonomy" id="417178"/>
    <lineage>
        <taxon>Eukaryota</taxon>
        <taxon>Fungi</taxon>
        <taxon>Fungi incertae sedis</taxon>
        <taxon>Zoopagomycota</taxon>
        <taxon>Kickxellomycotina</taxon>
        <taxon>Kickxellomycetes</taxon>
        <taxon>Kickxellales</taxon>
        <taxon>Kickxellaceae</taxon>
        <taxon>Coemansia</taxon>
    </lineage>
</organism>
<name>A0A9W8L5Z4_9FUNG</name>
<gene>
    <name evidence="15" type="primary">EFR3</name>
    <name evidence="15" type="ORF">IWW39_002004</name>
</gene>
<dbReference type="Pfam" id="PF21072">
    <property type="entry name" value="EFR3"/>
    <property type="match status" value="1"/>
</dbReference>
<feature type="domain" description="G protein gamma" evidence="14">
    <location>
        <begin position="2"/>
        <end position="71"/>
    </location>
</feature>
<feature type="compositionally biased region" description="Basic and acidic residues" evidence="12">
    <location>
        <begin position="927"/>
        <end position="936"/>
    </location>
</feature>
<evidence type="ECO:0000259" key="14">
    <source>
        <dbReference type="SMART" id="SM01224"/>
    </source>
</evidence>
<dbReference type="SUPFAM" id="SSF48670">
    <property type="entry name" value="Transducin (heterotrimeric G protein), gamma chain"/>
    <property type="match status" value="1"/>
</dbReference>
<dbReference type="OrthoDB" id="19232at2759"/>
<proteinExistence type="inferred from homology"/>
<dbReference type="SMART" id="SM00224">
    <property type="entry name" value="GGL"/>
    <property type="match status" value="1"/>
</dbReference>
<keyword evidence="11" id="KW-0636">Prenylation</keyword>
<dbReference type="SMART" id="SM01224">
    <property type="entry name" value="G_gamma"/>
    <property type="match status" value="1"/>
</dbReference>
<evidence type="ECO:0000256" key="12">
    <source>
        <dbReference type="SAM" id="MobiDB-lite"/>
    </source>
</evidence>
<dbReference type="PANTHER" id="PTHR47766">
    <property type="entry name" value="PROTEIN EFR3"/>
    <property type="match status" value="1"/>
</dbReference>
<keyword evidence="8" id="KW-0564">Palmitate</keyword>
<dbReference type="InterPro" id="IPR015898">
    <property type="entry name" value="G-protein_gamma-like_dom"/>
</dbReference>
<dbReference type="AlphaFoldDB" id="A0A9W8L5Z4"/>
<dbReference type="GO" id="GO:0072659">
    <property type="term" value="P:protein localization to plasma membrane"/>
    <property type="evidence" value="ECO:0007669"/>
    <property type="project" value="InterPro"/>
</dbReference>
<feature type="domain" description="G protein gamma" evidence="13">
    <location>
        <begin position="3"/>
        <end position="71"/>
    </location>
</feature>
<keyword evidence="9" id="KW-0807">Transducer</keyword>
<evidence type="ECO:0000256" key="1">
    <source>
        <dbReference type="ARBA" id="ARBA00004170"/>
    </source>
</evidence>
<evidence type="ECO:0000256" key="7">
    <source>
        <dbReference type="ARBA" id="ARBA00023136"/>
    </source>
</evidence>
<keyword evidence="7" id="KW-0472">Membrane</keyword>
<feature type="compositionally biased region" description="Polar residues" evidence="12">
    <location>
        <begin position="943"/>
        <end position="955"/>
    </location>
</feature>
<evidence type="ECO:0000259" key="13">
    <source>
        <dbReference type="SMART" id="SM00224"/>
    </source>
</evidence>
<evidence type="ECO:0000313" key="16">
    <source>
        <dbReference type="Proteomes" id="UP001151516"/>
    </source>
</evidence>
<dbReference type="PANTHER" id="PTHR47766:SF1">
    <property type="entry name" value="PROTEIN EFR3"/>
    <property type="match status" value="1"/>
</dbReference>
<comment type="subunit">
    <text evidence="4">G proteins are composed of 3 units, alpha, beta and gamma.</text>
</comment>
<feature type="region of interest" description="Disordered" evidence="12">
    <location>
        <begin position="926"/>
        <end position="966"/>
    </location>
</feature>
<dbReference type="GO" id="GO:0007186">
    <property type="term" value="P:G protein-coupled receptor signaling pathway"/>
    <property type="evidence" value="ECO:0007669"/>
    <property type="project" value="InterPro"/>
</dbReference>
<dbReference type="EMBL" id="JANBTX010000040">
    <property type="protein sequence ID" value="KAJ2688699.1"/>
    <property type="molecule type" value="Genomic_DNA"/>
</dbReference>
<keyword evidence="16" id="KW-1185">Reference proteome</keyword>
<comment type="subcellular location">
    <subcellularLocation>
        <location evidence="1">Membrane</location>
        <topology evidence="1">Peripheral membrane protein</topology>
    </subcellularLocation>
</comment>
<evidence type="ECO:0000256" key="2">
    <source>
        <dbReference type="ARBA" id="ARBA00007431"/>
    </source>
</evidence>
<evidence type="ECO:0000313" key="15">
    <source>
        <dbReference type="EMBL" id="KAJ2688699.1"/>
    </source>
</evidence>
<keyword evidence="6" id="KW-0488">Methylation</keyword>
<evidence type="ECO:0000256" key="4">
    <source>
        <dbReference type="ARBA" id="ARBA00011581"/>
    </source>
</evidence>
<protein>
    <recommendedName>
        <fullName evidence="5">Guanine nucleotide-binding protein subunit gamma</fullName>
    </recommendedName>
</protein>
<accession>A0A9W8L5Z4</accession>